<accession>L8J7S9</accession>
<dbReference type="PATRIC" id="fig|1056511.3.peg.3728"/>
<evidence type="ECO:0000313" key="1">
    <source>
        <dbReference type="EMBL" id="ELR64223.1"/>
    </source>
</evidence>
<name>L8J7S9_9GAMM</name>
<protein>
    <submittedName>
        <fullName evidence="1">Uncharacterized protein</fullName>
    </submittedName>
</protein>
<gene>
    <name evidence="1" type="ORF">C942_02805</name>
</gene>
<evidence type="ECO:0000313" key="2">
    <source>
        <dbReference type="Proteomes" id="UP000011134"/>
    </source>
</evidence>
<keyword evidence="2" id="KW-1185">Reference proteome</keyword>
<organism evidence="1 2">
    <name type="scientific">Photobacterium marinum</name>
    <dbReference type="NCBI Taxonomy" id="1056511"/>
    <lineage>
        <taxon>Bacteria</taxon>
        <taxon>Pseudomonadati</taxon>
        <taxon>Pseudomonadota</taxon>
        <taxon>Gammaproteobacteria</taxon>
        <taxon>Vibrionales</taxon>
        <taxon>Vibrionaceae</taxon>
        <taxon>Photobacterium</taxon>
    </lineage>
</organism>
<dbReference type="Proteomes" id="UP000011134">
    <property type="component" value="Unassembled WGS sequence"/>
</dbReference>
<sequence length="57" mass="6176">MMQPAIADISKERLSAKIVLMVGSGRRISHIASSINGTEKRIRNASSSFISACGKNW</sequence>
<comment type="caution">
    <text evidence="1">The sequence shown here is derived from an EMBL/GenBank/DDBJ whole genome shotgun (WGS) entry which is preliminary data.</text>
</comment>
<dbReference type="AlphaFoldDB" id="L8J7S9"/>
<reference evidence="1 2" key="1">
    <citation type="submission" date="2012-12" db="EMBL/GenBank/DDBJ databases">
        <title>Genome Assembly of Photobacterium sp. AK15.</title>
        <authorList>
            <person name="Khatri I."/>
            <person name="Vaidya B."/>
            <person name="Srinivas T.N.R."/>
            <person name="Subramanian S."/>
            <person name="Pinnaka A."/>
        </authorList>
    </citation>
    <scope>NUCLEOTIDE SEQUENCE [LARGE SCALE GENOMIC DNA]</scope>
    <source>
        <strain evidence="1 2">AK15</strain>
    </source>
</reference>
<proteinExistence type="predicted"/>
<dbReference type="EMBL" id="AMZO01000030">
    <property type="protein sequence ID" value="ELR64223.1"/>
    <property type="molecule type" value="Genomic_DNA"/>
</dbReference>